<proteinExistence type="predicted"/>
<evidence type="ECO:0000256" key="2">
    <source>
        <dbReference type="SAM" id="MobiDB-lite"/>
    </source>
</evidence>
<reference evidence="4 5" key="1">
    <citation type="submission" date="2019-02" db="EMBL/GenBank/DDBJ databases">
        <title>Deep-cultivation of Planctomycetes and their phenomic and genomic characterization uncovers novel biology.</title>
        <authorList>
            <person name="Wiegand S."/>
            <person name="Jogler M."/>
            <person name="Boedeker C."/>
            <person name="Pinto D."/>
            <person name="Vollmers J."/>
            <person name="Rivas-Marin E."/>
            <person name="Kohn T."/>
            <person name="Peeters S.H."/>
            <person name="Heuer A."/>
            <person name="Rast P."/>
            <person name="Oberbeckmann S."/>
            <person name="Bunk B."/>
            <person name="Jeske O."/>
            <person name="Meyerdierks A."/>
            <person name="Storesund J.E."/>
            <person name="Kallscheuer N."/>
            <person name="Luecker S."/>
            <person name="Lage O.M."/>
            <person name="Pohl T."/>
            <person name="Merkel B.J."/>
            <person name="Hornburger P."/>
            <person name="Mueller R.-W."/>
            <person name="Bruemmer F."/>
            <person name="Labrenz M."/>
            <person name="Spormann A.M."/>
            <person name="Op Den Camp H."/>
            <person name="Overmann J."/>
            <person name="Amann R."/>
            <person name="Jetten M.S.M."/>
            <person name="Mascher T."/>
            <person name="Medema M.H."/>
            <person name="Devos D.P."/>
            <person name="Kaster A.-K."/>
            <person name="Ovreas L."/>
            <person name="Rohde M."/>
            <person name="Galperin M.Y."/>
            <person name="Jogler C."/>
        </authorList>
    </citation>
    <scope>NUCLEOTIDE SEQUENCE [LARGE SCALE GENOMIC DNA]</scope>
    <source>
        <strain evidence="4 5">Poly41</strain>
    </source>
</reference>
<accession>A0A5C6DBW7</accession>
<feature type="compositionally biased region" description="Polar residues" evidence="2">
    <location>
        <begin position="56"/>
        <end position="80"/>
    </location>
</feature>
<keyword evidence="5" id="KW-1185">Reference proteome</keyword>
<feature type="coiled-coil region" evidence="1">
    <location>
        <begin position="220"/>
        <end position="247"/>
    </location>
</feature>
<comment type="caution">
    <text evidence="4">The sequence shown here is derived from an EMBL/GenBank/DDBJ whole genome shotgun (WGS) entry which is preliminary data.</text>
</comment>
<keyword evidence="1" id="KW-0175">Coiled coil</keyword>
<feature type="signal peptide" evidence="3">
    <location>
        <begin position="1"/>
        <end position="24"/>
    </location>
</feature>
<evidence type="ECO:0000313" key="4">
    <source>
        <dbReference type="EMBL" id="TWU33695.1"/>
    </source>
</evidence>
<gene>
    <name evidence="4" type="ORF">Poly41_46910</name>
</gene>
<dbReference type="GO" id="GO:0020037">
    <property type="term" value="F:heme binding"/>
    <property type="evidence" value="ECO:0007669"/>
    <property type="project" value="InterPro"/>
</dbReference>
<evidence type="ECO:0008006" key="6">
    <source>
        <dbReference type="Google" id="ProtNLM"/>
    </source>
</evidence>
<dbReference type="SUPFAM" id="SSF47175">
    <property type="entry name" value="Cytochromes"/>
    <property type="match status" value="1"/>
</dbReference>
<feature type="region of interest" description="Disordered" evidence="2">
    <location>
        <begin position="54"/>
        <end position="85"/>
    </location>
</feature>
<dbReference type="AlphaFoldDB" id="A0A5C6DBW7"/>
<keyword evidence="3" id="KW-0732">Signal</keyword>
<sequence length="315" mass="34306" precursor="true">MRIDDQWRLLPICLALLLMATTSAQERRAKPPTFDATDTQGVFFPSLEEALRGQRPTWSSVRQSSQDAAEASVQPNNSVPSDDPNGAFGWNTILSAASIEDEVKRLKLHFDSVVTTPGAFNGGGFQDARLDLSILATLFAVIDEYSGDVRWKDQAATARDLIARTAFNCKAGSTQVYNEAKMRKADLQDLVAGSGLASRASDPETDWSMVVDRSPLMQYAEQLAEKLKSASRDVASAEQNAEHIRRNAQLLAMVGKVLTREGLDEADDPDYAALSLNMTRAAVAVAEAIDRGSYELGNEVGAVTQSCDACHEQYR</sequence>
<dbReference type="InterPro" id="IPR002321">
    <property type="entry name" value="Cyt_c_II"/>
</dbReference>
<dbReference type="Gene3D" id="1.20.120.10">
    <property type="entry name" value="Cytochrome c/b562"/>
    <property type="match status" value="1"/>
</dbReference>
<dbReference type="Proteomes" id="UP000319143">
    <property type="component" value="Unassembled WGS sequence"/>
</dbReference>
<organism evidence="4 5">
    <name type="scientific">Novipirellula artificiosorum</name>
    <dbReference type="NCBI Taxonomy" id="2528016"/>
    <lineage>
        <taxon>Bacteria</taxon>
        <taxon>Pseudomonadati</taxon>
        <taxon>Planctomycetota</taxon>
        <taxon>Planctomycetia</taxon>
        <taxon>Pirellulales</taxon>
        <taxon>Pirellulaceae</taxon>
        <taxon>Novipirellula</taxon>
    </lineage>
</organism>
<evidence type="ECO:0000313" key="5">
    <source>
        <dbReference type="Proteomes" id="UP000319143"/>
    </source>
</evidence>
<evidence type="ECO:0000256" key="3">
    <source>
        <dbReference type="SAM" id="SignalP"/>
    </source>
</evidence>
<dbReference type="GO" id="GO:0022900">
    <property type="term" value="P:electron transport chain"/>
    <property type="evidence" value="ECO:0007669"/>
    <property type="project" value="InterPro"/>
</dbReference>
<dbReference type="GO" id="GO:0009055">
    <property type="term" value="F:electron transfer activity"/>
    <property type="evidence" value="ECO:0007669"/>
    <property type="project" value="InterPro"/>
</dbReference>
<dbReference type="EMBL" id="SJPV01000009">
    <property type="protein sequence ID" value="TWU33695.1"/>
    <property type="molecule type" value="Genomic_DNA"/>
</dbReference>
<dbReference type="GO" id="GO:0005506">
    <property type="term" value="F:iron ion binding"/>
    <property type="evidence" value="ECO:0007669"/>
    <property type="project" value="InterPro"/>
</dbReference>
<evidence type="ECO:0000256" key="1">
    <source>
        <dbReference type="SAM" id="Coils"/>
    </source>
</evidence>
<name>A0A5C6DBW7_9BACT</name>
<protein>
    <recommendedName>
        <fullName evidence="6">Cytochrome C</fullName>
    </recommendedName>
</protein>
<dbReference type="InterPro" id="IPR010980">
    <property type="entry name" value="Cyt_c/b562"/>
</dbReference>
<dbReference type="PROSITE" id="PS51009">
    <property type="entry name" value="CYTCII"/>
    <property type="match status" value="1"/>
</dbReference>
<feature type="chain" id="PRO_5022687089" description="Cytochrome C" evidence="3">
    <location>
        <begin position="25"/>
        <end position="315"/>
    </location>
</feature>